<comment type="caution">
    <text evidence="1">The sequence shown here is derived from an EMBL/GenBank/DDBJ whole genome shotgun (WGS) entry which is preliminary data.</text>
</comment>
<organism evidence="1 2">
    <name type="scientific">Alkaliphilus hydrothermalis</name>
    <dbReference type="NCBI Taxonomy" id="1482730"/>
    <lineage>
        <taxon>Bacteria</taxon>
        <taxon>Bacillati</taxon>
        <taxon>Bacillota</taxon>
        <taxon>Clostridia</taxon>
        <taxon>Peptostreptococcales</taxon>
        <taxon>Natronincolaceae</taxon>
        <taxon>Alkaliphilus</taxon>
    </lineage>
</organism>
<dbReference type="PIRSF" id="PIRSF016184">
    <property type="entry name" value="PhzC_PhzF"/>
    <property type="match status" value="1"/>
</dbReference>
<dbReference type="PANTHER" id="PTHR13774">
    <property type="entry name" value="PHENAZINE BIOSYNTHESIS PROTEIN"/>
    <property type="match status" value="1"/>
</dbReference>
<dbReference type="InterPro" id="IPR003719">
    <property type="entry name" value="Phenazine_PhzF-like"/>
</dbReference>
<name>A0ABS2NM97_9FIRM</name>
<dbReference type="SUPFAM" id="SSF54506">
    <property type="entry name" value="Diaminopimelate epimerase-like"/>
    <property type="match status" value="1"/>
</dbReference>
<dbReference type="EC" id="5.3.3.17" evidence="1"/>
<proteinExistence type="predicted"/>
<dbReference type="Proteomes" id="UP001314796">
    <property type="component" value="Unassembled WGS sequence"/>
</dbReference>
<evidence type="ECO:0000313" key="1">
    <source>
        <dbReference type="EMBL" id="MBM7614070.1"/>
    </source>
</evidence>
<accession>A0ABS2NM97</accession>
<protein>
    <submittedName>
        <fullName evidence="1">Trans-2,3-dihydro-3-hydroxyanthranilate isomerase</fullName>
        <ecNumber evidence="1">5.3.3.17</ecNumber>
    </submittedName>
</protein>
<evidence type="ECO:0000313" key="2">
    <source>
        <dbReference type="Proteomes" id="UP001314796"/>
    </source>
</evidence>
<keyword evidence="1" id="KW-0413">Isomerase</keyword>
<keyword evidence="2" id="KW-1185">Reference proteome</keyword>
<reference evidence="1 2" key="1">
    <citation type="submission" date="2021-01" db="EMBL/GenBank/DDBJ databases">
        <title>Genomic Encyclopedia of Type Strains, Phase IV (KMG-IV): sequencing the most valuable type-strain genomes for metagenomic binning, comparative biology and taxonomic classification.</title>
        <authorList>
            <person name="Goeker M."/>
        </authorList>
    </citation>
    <scope>NUCLEOTIDE SEQUENCE [LARGE SCALE GENOMIC DNA]</scope>
    <source>
        <strain evidence="1 2">DSM 25890</strain>
    </source>
</reference>
<dbReference type="EMBL" id="JAFBEE010000002">
    <property type="protein sequence ID" value="MBM7614070.1"/>
    <property type="molecule type" value="Genomic_DNA"/>
</dbReference>
<dbReference type="Gene3D" id="3.10.310.10">
    <property type="entry name" value="Diaminopimelate Epimerase, Chain A, domain 1"/>
    <property type="match status" value="2"/>
</dbReference>
<dbReference type="NCBIfam" id="TIGR00654">
    <property type="entry name" value="PhzF_family"/>
    <property type="match status" value="1"/>
</dbReference>
<gene>
    <name evidence="1" type="ORF">JOC73_000579</name>
</gene>
<dbReference type="Pfam" id="PF02567">
    <property type="entry name" value="PhzC-PhzF"/>
    <property type="match status" value="1"/>
</dbReference>
<dbReference type="GO" id="GO:0102943">
    <property type="term" value="F:trans-2,3-dihydro-3-hydroxy-anthranilate isomerase activity"/>
    <property type="evidence" value="ECO:0007669"/>
    <property type="project" value="UniProtKB-EC"/>
</dbReference>
<sequence>MDVKMFYVVNAFSNKPFQGNPAGVVLDANKLEENKMQDMARQLNLVETVFVYNPTVTDKYDFELRYFTPLKEVPIAGHPTIATFIALEVAGRININQKQKYVIKTKAGLREIRMHKDNGETVVTMQSPKPIFYPEIKDRYEVAEVLGLRLEDLIPDLPVQPVDTGLGHLIVPVRSMDALMKVERNINPLRHLCSRFNMREAQVFTFETYEKKKDIHTRNICPREGIEDPACGLGNAALGAYLLKNKYPKKKEILLKSEQGKIINMPCVISIHASKVEDDMQILVGGKGRVMIKGEFYI</sequence>